<dbReference type="Proteomes" id="UP000032305">
    <property type="component" value="Unassembled WGS sequence"/>
</dbReference>
<gene>
    <name evidence="1" type="ORF">SP5_068_00870</name>
</gene>
<comment type="caution">
    <text evidence="1">The sequence shown here is derived from an EMBL/GenBank/DDBJ whole genome shotgun (WGS) entry which is preliminary data.</text>
</comment>
<keyword evidence="2" id="KW-1185">Reference proteome</keyword>
<dbReference type="eggNOG" id="ENOG50338H1">
    <property type="taxonomic scope" value="Bacteria"/>
</dbReference>
<proteinExistence type="predicted"/>
<evidence type="ECO:0000313" key="1">
    <source>
        <dbReference type="EMBL" id="GAM01719.1"/>
    </source>
</evidence>
<dbReference type="AlphaFoldDB" id="A0A0A1W9W6"/>
<dbReference type="EMBL" id="BBPI01000068">
    <property type="protein sequence ID" value="GAM01719.1"/>
    <property type="molecule type" value="Genomic_DNA"/>
</dbReference>
<name>A0A0A1W9W6_9SPHN</name>
<dbReference type="RefSeq" id="WP_042488890.1">
    <property type="nucleotide sequence ID" value="NZ_BBPI01000068.1"/>
</dbReference>
<sequence>MTNYCNTLSVEPHKLVGDKYSPNLRHWLNRNRRTYRSYPLVYQWEDGGRYIGWLDDDDVGYFTGTRLMGALSGGGMGKIFAHVPSWAAQLTEVEGFWQRYVDQGRCAIDPEHKTSFIGDDTRWQVEGDTRNCLWCGNCTQALHRWTEQVERSAWKDAARLNKGQAA</sequence>
<dbReference type="OrthoDB" id="9799836at2"/>
<organism evidence="1 2">
    <name type="scientific">Sphingomonas parapaucimobilis NBRC 15100</name>
    <dbReference type="NCBI Taxonomy" id="1219049"/>
    <lineage>
        <taxon>Bacteria</taxon>
        <taxon>Pseudomonadati</taxon>
        <taxon>Pseudomonadota</taxon>
        <taxon>Alphaproteobacteria</taxon>
        <taxon>Sphingomonadales</taxon>
        <taxon>Sphingomonadaceae</taxon>
        <taxon>Sphingomonas</taxon>
    </lineage>
</organism>
<accession>A0A0A1W9W6</accession>
<reference evidence="1 2" key="1">
    <citation type="submission" date="2014-11" db="EMBL/GenBank/DDBJ databases">
        <title>Whole genome shotgun sequence of Sphingomonas parapaucimobilis NBRC 15100.</title>
        <authorList>
            <person name="Katano-Makiyama Y."/>
            <person name="Hosoyama A."/>
            <person name="Hashimoto M."/>
            <person name="Hosoyama Y."/>
            <person name="Noguchi M."/>
            <person name="Numata M."/>
            <person name="Tsuchikane K."/>
            <person name="Hirakata S."/>
            <person name="Uohara A."/>
            <person name="Shimodaira J."/>
            <person name="Ohji S."/>
            <person name="Ichikawa N."/>
            <person name="Kimura A."/>
            <person name="Yamazoe A."/>
            <person name="Fujita N."/>
        </authorList>
    </citation>
    <scope>NUCLEOTIDE SEQUENCE [LARGE SCALE GENOMIC DNA]</scope>
    <source>
        <strain evidence="1 2">NBRC 15100</strain>
    </source>
</reference>
<protein>
    <submittedName>
        <fullName evidence="1">Uncharacterized protein</fullName>
    </submittedName>
</protein>
<evidence type="ECO:0000313" key="2">
    <source>
        <dbReference type="Proteomes" id="UP000032305"/>
    </source>
</evidence>